<gene>
    <name evidence="2" type="ORF">JMJ77_008705</name>
</gene>
<feature type="region of interest" description="Disordered" evidence="1">
    <location>
        <begin position="481"/>
        <end position="500"/>
    </location>
</feature>
<dbReference type="EMBL" id="JAESDN010000016">
    <property type="protein sequence ID" value="KAG7040998.1"/>
    <property type="molecule type" value="Genomic_DNA"/>
</dbReference>
<dbReference type="AlphaFoldDB" id="A0A9P7QTT3"/>
<feature type="region of interest" description="Disordered" evidence="1">
    <location>
        <begin position="525"/>
        <end position="550"/>
    </location>
</feature>
<feature type="region of interest" description="Disordered" evidence="1">
    <location>
        <begin position="444"/>
        <end position="464"/>
    </location>
</feature>
<name>A0A9P7QTT3_9PEZI</name>
<keyword evidence="3" id="KW-1185">Reference proteome</keyword>
<reference evidence="2" key="1">
    <citation type="submission" date="2021-05" db="EMBL/GenBank/DDBJ databases">
        <title>Comparative genomics of three Colletotrichum scovillei strains and genetic complementation revealed genes involved fungal growth and virulence on chili pepper.</title>
        <authorList>
            <person name="Hsieh D.-K."/>
            <person name="Chuang S.-C."/>
            <person name="Chen C.-Y."/>
            <person name="Chao Y.-T."/>
            <person name="Lu M.-Y.J."/>
            <person name="Lee M.-H."/>
            <person name="Shih M.-C."/>
        </authorList>
    </citation>
    <scope>NUCLEOTIDE SEQUENCE</scope>
    <source>
        <strain evidence="2">Coll-153</strain>
    </source>
</reference>
<accession>A0A9P7QTT3</accession>
<dbReference type="Proteomes" id="UP000699042">
    <property type="component" value="Unassembled WGS sequence"/>
</dbReference>
<evidence type="ECO:0000256" key="1">
    <source>
        <dbReference type="SAM" id="MobiDB-lite"/>
    </source>
</evidence>
<evidence type="ECO:0000313" key="3">
    <source>
        <dbReference type="Proteomes" id="UP000699042"/>
    </source>
</evidence>
<evidence type="ECO:0000313" key="2">
    <source>
        <dbReference type="EMBL" id="KAG7040998.1"/>
    </source>
</evidence>
<sequence>MGNLFSQFEPLLQLQFIVLERTSCHQIIKLSAQQHWPNQANNMNYIVRSTAQGAASTGEERSSSSPVIILERRSCDIAVPSVEAHRKSLPSTPDRTCAGGSEKLEQNDIDTAPKREYVTEDDSTTQSPGNIYFFKRMVDGRPHFDALQEVDPGQTRLSDEQAKTEFALWETREGDFIYRQSGTDFRVLKCIGNVEYRGEEGDTQVKHKFATKTLGFIAIRGTDSSLDVLKLAVSGTSFIPLRESRDNFLYHARWHRRVKRMARHLGLNLRTFYDGAGKPMTAENCGNWRAGHIEKKLATYMVYAMVLAHDIKPVDSHDISLKDLSRLRKRLRDQGLAPHYEIHISRAPCGTPQRPGQCIPFENNLILDGSVPHRPRTRPVNKELSALHSQEYLAVSSLSSDYDSEEEDLLVHLAEAEGRKDDIVYDGFEIAEDEPRTYDARAANEDEAETTDTNSSPLPQQHIPPRVATKFGENLRAKFTRKEKHTTESTPETTESTKSVEEIERELSYVDLDHPPSQSQYWEAPATASTDVARPVRRGASKADSKMRRSLKVKKRRAMALGKKHSGGSVFAARLGAMLGSSQRIG</sequence>
<proteinExistence type="predicted"/>
<organism evidence="2 3">
    <name type="scientific">Colletotrichum scovillei</name>
    <dbReference type="NCBI Taxonomy" id="1209932"/>
    <lineage>
        <taxon>Eukaryota</taxon>
        <taxon>Fungi</taxon>
        <taxon>Dikarya</taxon>
        <taxon>Ascomycota</taxon>
        <taxon>Pezizomycotina</taxon>
        <taxon>Sordariomycetes</taxon>
        <taxon>Hypocreomycetidae</taxon>
        <taxon>Glomerellales</taxon>
        <taxon>Glomerellaceae</taxon>
        <taxon>Colletotrichum</taxon>
        <taxon>Colletotrichum acutatum species complex</taxon>
    </lineage>
</organism>
<feature type="compositionally biased region" description="Low complexity" evidence="1">
    <location>
        <begin position="488"/>
        <end position="497"/>
    </location>
</feature>
<protein>
    <submittedName>
        <fullName evidence="2">Uncharacterized protein</fullName>
    </submittedName>
</protein>
<feature type="region of interest" description="Disordered" evidence="1">
    <location>
        <begin position="83"/>
        <end position="107"/>
    </location>
</feature>
<comment type="caution">
    <text evidence="2">The sequence shown here is derived from an EMBL/GenBank/DDBJ whole genome shotgun (WGS) entry which is preliminary data.</text>
</comment>